<feature type="region of interest" description="Disordered" evidence="4">
    <location>
        <begin position="337"/>
        <end position="363"/>
    </location>
</feature>
<feature type="domain" description="Sulfotransferase" evidence="5">
    <location>
        <begin position="82"/>
        <end position="323"/>
    </location>
</feature>
<reference evidence="6 7" key="1">
    <citation type="journal article" date="2021" name="Comput. Struct. Biotechnol. J.">
        <title>De novo genome assembly of the potent medicinal plant Rehmannia glutinosa using nanopore technology.</title>
        <authorList>
            <person name="Ma L."/>
            <person name="Dong C."/>
            <person name="Song C."/>
            <person name="Wang X."/>
            <person name="Zheng X."/>
            <person name="Niu Y."/>
            <person name="Chen S."/>
            <person name="Feng W."/>
        </authorList>
    </citation>
    <scope>NUCLEOTIDE SEQUENCE [LARGE SCALE GENOMIC DNA]</scope>
    <source>
        <strain evidence="6">DH-2019</strain>
    </source>
</reference>
<evidence type="ECO:0000256" key="2">
    <source>
        <dbReference type="ARBA" id="ARBA00022679"/>
    </source>
</evidence>
<evidence type="ECO:0000256" key="4">
    <source>
        <dbReference type="SAM" id="MobiDB-lite"/>
    </source>
</evidence>
<evidence type="ECO:0000256" key="3">
    <source>
        <dbReference type="RuleBase" id="RU361155"/>
    </source>
</evidence>
<comment type="caution">
    <text evidence="6">The sequence shown here is derived from an EMBL/GenBank/DDBJ whole genome shotgun (WGS) entry which is preliminary data.</text>
</comment>
<dbReference type="InterPro" id="IPR000863">
    <property type="entry name" value="Sulfotransferase_dom"/>
</dbReference>
<dbReference type="SUPFAM" id="SSF52540">
    <property type="entry name" value="P-loop containing nucleoside triphosphate hydrolases"/>
    <property type="match status" value="1"/>
</dbReference>
<accession>A0ABR0U3L7</accession>
<evidence type="ECO:0000313" key="7">
    <source>
        <dbReference type="Proteomes" id="UP001318860"/>
    </source>
</evidence>
<dbReference type="PANTHER" id="PTHR11783">
    <property type="entry name" value="SULFOTRANSFERASE SULT"/>
    <property type="match status" value="1"/>
</dbReference>
<dbReference type="EC" id="2.8.2.-" evidence="3"/>
<name>A0ABR0U3L7_REHGL</name>
<organism evidence="6 7">
    <name type="scientific">Rehmannia glutinosa</name>
    <name type="common">Chinese foxglove</name>
    <dbReference type="NCBI Taxonomy" id="99300"/>
    <lineage>
        <taxon>Eukaryota</taxon>
        <taxon>Viridiplantae</taxon>
        <taxon>Streptophyta</taxon>
        <taxon>Embryophyta</taxon>
        <taxon>Tracheophyta</taxon>
        <taxon>Spermatophyta</taxon>
        <taxon>Magnoliopsida</taxon>
        <taxon>eudicotyledons</taxon>
        <taxon>Gunneridae</taxon>
        <taxon>Pentapetalae</taxon>
        <taxon>asterids</taxon>
        <taxon>lamiids</taxon>
        <taxon>Lamiales</taxon>
        <taxon>Orobanchaceae</taxon>
        <taxon>Rehmannieae</taxon>
        <taxon>Rehmannia</taxon>
    </lineage>
</organism>
<protein>
    <recommendedName>
        <fullName evidence="3">Sulfotransferase</fullName>
        <ecNumber evidence="3">2.8.2.-</ecNumber>
    </recommendedName>
</protein>
<keyword evidence="2 3" id="KW-0808">Transferase</keyword>
<evidence type="ECO:0000313" key="6">
    <source>
        <dbReference type="EMBL" id="KAK6116881.1"/>
    </source>
</evidence>
<dbReference type="InterPro" id="IPR027417">
    <property type="entry name" value="P-loop_NTPase"/>
</dbReference>
<evidence type="ECO:0000256" key="1">
    <source>
        <dbReference type="ARBA" id="ARBA00005771"/>
    </source>
</evidence>
<dbReference type="Gene3D" id="3.40.50.300">
    <property type="entry name" value="P-loop containing nucleotide triphosphate hydrolases"/>
    <property type="match status" value="1"/>
</dbReference>
<keyword evidence="7" id="KW-1185">Reference proteome</keyword>
<feature type="compositionally biased region" description="Polar residues" evidence="4">
    <location>
        <begin position="337"/>
        <end position="347"/>
    </location>
</feature>
<dbReference type="Pfam" id="PF00685">
    <property type="entry name" value="Sulfotransfer_1"/>
    <property type="match status" value="1"/>
</dbReference>
<gene>
    <name evidence="6" type="ORF">DH2020_049372</name>
</gene>
<evidence type="ECO:0000259" key="5">
    <source>
        <dbReference type="Pfam" id="PF00685"/>
    </source>
</evidence>
<dbReference type="Proteomes" id="UP001318860">
    <property type="component" value="Unassembled WGS sequence"/>
</dbReference>
<proteinExistence type="inferred from homology"/>
<dbReference type="EMBL" id="JABTTQ020003479">
    <property type="protein sequence ID" value="KAK6116881.1"/>
    <property type="molecule type" value="Genomic_DNA"/>
</dbReference>
<comment type="similarity">
    <text evidence="1 3">Belongs to the sulfotransferase 1 family.</text>
</comment>
<sequence>MEKKESPNCSSVDNYITPNDETMELLQTLEQLTNWHGRPLVKYDGVWYPLGILRPLLSIQKYFKAKDGDIILVSFPNRDHRLKALTFSIVNRNDQNISLLTSNNPHGLVPFLGFDLYLRQENPDLQHLSSPRIFSTHIPFKSLPESIRETECKVIYICRNPLDQFISHLHFFLENTKKNDSVPLLELDEYFDMYCQGIHPFGPICDHMLGYWDAHLENPEKVLFLKYEDLKQDTAFHIKKIAGFLGCPFSVEEEKQGVIEEISRLCSFENLKNLEVNKTGHIGVVKKSSFFRKGEVGDWTNYLTPAMAERFENMMESKLEGSGGDNSLPSVNIQESHSTMGINSESTNEGDDDFGGEDIRQQW</sequence>